<comment type="subcellular location">
    <subcellularLocation>
        <location evidence="1">Cytoplasm</location>
        <location evidence="1">Cytoskeleton</location>
        <location evidence="1">Cilium axoneme</location>
    </subcellularLocation>
</comment>
<dbReference type="Gene3D" id="3.80.10.10">
    <property type="entry name" value="Ribonuclease Inhibitor"/>
    <property type="match status" value="2"/>
</dbReference>
<dbReference type="PANTHER" id="PTHR13318">
    <property type="entry name" value="PARTNER OF PAIRED, ISOFORM B-RELATED"/>
    <property type="match status" value="1"/>
</dbReference>
<evidence type="ECO:0000313" key="2">
    <source>
        <dbReference type="EMBL" id="KAI7845497.1"/>
    </source>
</evidence>
<dbReference type="GO" id="GO:0031146">
    <property type="term" value="P:SCF-dependent proteasomal ubiquitin-dependent protein catabolic process"/>
    <property type="evidence" value="ECO:0007669"/>
    <property type="project" value="TreeGrafter"/>
</dbReference>
<organism evidence="2 3">
    <name type="scientific">Chlorella ohadii</name>
    <dbReference type="NCBI Taxonomy" id="2649997"/>
    <lineage>
        <taxon>Eukaryota</taxon>
        <taxon>Viridiplantae</taxon>
        <taxon>Chlorophyta</taxon>
        <taxon>core chlorophytes</taxon>
        <taxon>Trebouxiophyceae</taxon>
        <taxon>Chlorellales</taxon>
        <taxon>Chlorellaceae</taxon>
        <taxon>Chlorella clade</taxon>
        <taxon>Chlorella</taxon>
    </lineage>
</organism>
<evidence type="ECO:0000256" key="1">
    <source>
        <dbReference type="ARBA" id="ARBA00004430"/>
    </source>
</evidence>
<dbReference type="GO" id="GO:0019005">
    <property type="term" value="C:SCF ubiquitin ligase complex"/>
    <property type="evidence" value="ECO:0007669"/>
    <property type="project" value="TreeGrafter"/>
</dbReference>
<dbReference type="Proteomes" id="UP001205105">
    <property type="component" value="Unassembled WGS sequence"/>
</dbReference>
<dbReference type="GO" id="GO:0005930">
    <property type="term" value="C:axoneme"/>
    <property type="evidence" value="ECO:0007669"/>
    <property type="project" value="UniProtKB-SubCell"/>
</dbReference>
<dbReference type="PANTHER" id="PTHR13318:SF105">
    <property type="entry name" value="F-BOX_LRR-REPEAT PROTEIN 3"/>
    <property type="match status" value="1"/>
</dbReference>
<keyword evidence="3" id="KW-1185">Reference proteome</keyword>
<comment type="caution">
    <text evidence="2">The sequence shown here is derived from an EMBL/GenBank/DDBJ whole genome shotgun (WGS) entry which is preliminary data.</text>
</comment>
<dbReference type="InterPro" id="IPR032675">
    <property type="entry name" value="LRR_dom_sf"/>
</dbReference>
<accession>A0AAD5H9P0</accession>
<protein>
    <submittedName>
        <fullName evidence="2">Uncharacterized protein</fullName>
    </submittedName>
</protein>
<dbReference type="SUPFAM" id="SSF52047">
    <property type="entry name" value="RNI-like"/>
    <property type="match status" value="1"/>
</dbReference>
<dbReference type="AlphaFoldDB" id="A0AAD5H9P0"/>
<gene>
    <name evidence="2" type="ORF">COHA_000920</name>
</gene>
<name>A0AAD5H9P0_9CHLO</name>
<dbReference type="EMBL" id="JADXDR010000016">
    <property type="protein sequence ID" value="KAI7845497.1"/>
    <property type="molecule type" value="Genomic_DNA"/>
</dbReference>
<sequence>MASPTEAPDWAALPFSAVEGIVAHTRSLPPHQHRSALSALRLVNRHWRSAIDDSIRSLTIPRAPPDRMAGMLRRWQHLEALTLTACGLDEAALQALGRCRRLQQLSICHYLSGVAARRLWQVLAALPALQSLSVEASDEGPSPVGLAALAACSSLTALELIEFHREEPTADVVAVLRGASHIQRLALYRSVRATGRLGFGSQGAAHAQQAFDIGFATQLTSLQLRGSFTPDDAFLQLFAALTNLRCLDISAPLMHTLFVRTANPELTDDGFLGITRLAGSLTHLELGGGHNVTENGATALAALTKLQSLSLAFSNRMSSDALLPLVAGRLTQASLHITAYDA</sequence>
<proteinExistence type="predicted"/>
<evidence type="ECO:0000313" key="3">
    <source>
        <dbReference type="Proteomes" id="UP001205105"/>
    </source>
</evidence>
<reference evidence="2" key="1">
    <citation type="submission" date="2020-11" db="EMBL/GenBank/DDBJ databases">
        <title>Chlorella ohadii genome sequencing and assembly.</title>
        <authorList>
            <person name="Murik O."/>
            <person name="Treves H."/>
            <person name="Kedem I."/>
            <person name="Shotland Y."/>
            <person name="Kaplan A."/>
        </authorList>
    </citation>
    <scope>NUCLEOTIDE SEQUENCE</scope>
    <source>
        <strain evidence="2">1</strain>
    </source>
</reference>